<dbReference type="GO" id="GO:0071035">
    <property type="term" value="P:nuclear polyadenylation-dependent rRNA catabolic process"/>
    <property type="evidence" value="ECO:0007669"/>
    <property type="project" value="TreeGrafter"/>
</dbReference>
<dbReference type="GO" id="GO:0034475">
    <property type="term" value="P:U4 snRNA 3'-end processing"/>
    <property type="evidence" value="ECO:0007669"/>
    <property type="project" value="TreeGrafter"/>
</dbReference>
<comment type="subcellular location">
    <subcellularLocation>
        <location evidence="1">Cytoplasm</location>
    </subcellularLocation>
    <subcellularLocation>
        <location evidence="2">Nucleus</location>
        <location evidence="2">Nucleolus</location>
    </subcellularLocation>
</comment>
<protein>
    <recommendedName>
        <fullName evidence="12">Ribosomal RNA-processing protein 43</fullName>
    </recommendedName>
</protein>
<keyword evidence="11" id="KW-1185">Reference proteome</keyword>
<dbReference type="PANTHER" id="PTHR11097:SF9">
    <property type="entry name" value="EXOSOME COMPLEX COMPONENT RRP43"/>
    <property type="match status" value="1"/>
</dbReference>
<evidence type="ECO:0000313" key="10">
    <source>
        <dbReference type="EMBL" id="MDI1492667.1"/>
    </source>
</evidence>
<dbReference type="AlphaFoldDB" id="A0AA43QUT3"/>
<dbReference type="GO" id="GO:0005730">
    <property type="term" value="C:nucleolus"/>
    <property type="evidence" value="ECO:0007669"/>
    <property type="project" value="UniProtKB-SubCell"/>
</dbReference>
<evidence type="ECO:0000256" key="7">
    <source>
        <dbReference type="ARBA" id="ARBA00022884"/>
    </source>
</evidence>
<dbReference type="GO" id="GO:0016075">
    <property type="term" value="P:rRNA catabolic process"/>
    <property type="evidence" value="ECO:0007669"/>
    <property type="project" value="TreeGrafter"/>
</dbReference>
<dbReference type="PANTHER" id="PTHR11097">
    <property type="entry name" value="EXOSOME COMPLEX EXONUCLEASE RIBOSOMAL RNA PROCESSING PROTEIN"/>
    <property type="match status" value="1"/>
</dbReference>
<comment type="caution">
    <text evidence="10">The sequence shown here is derived from an EMBL/GenBank/DDBJ whole genome shotgun (WGS) entry which is preliminary data.</text>
</comment>
<keyword evidence="8" id="KW-0539">Nucleus</keyword>
<feature type="compositionally biased region" description="Acidic residues" evidence="9">
    <location>
        <begin position="68"/>
        <end position="81"/>
    </location>
</feature>
<sequence length="291" mass="31150">MAELGLLVPNVELNTGCAPEYLPGGPPGQVAQGLVQRVVSALGGWGEVELGRLMVYGRASKPDRASSDEEEGMSDEDEDMDIDGRGGGVPLDPTAPPVVRQPESAGVGERGGEGEGEVKGFYTLNLHVYVLSLDHGANGLFDAVWMAVVAALATTRLPEVWVGDDGESVNVDWERPRRKVLRERGWPVASSFGAFRMGRDGLGGAKKGEKEGKGGEGERSMILADPDAFEEGLCEEVITLLVREEEGQVRMLGMEKQGGGVVGLEEMRDLVKSAGERCKTVNKVLEKECRD</sequence>
<organism evidence="10 11">
    <name type="scientific">Ramalina farinacea</name>
    <dbReference type="NCBI Taxonomy" id="258253"/>
    <lineage>
        <taxon>Eukaryota</taxon>
        <taxon>Fungi</taxon>
        <taxon>Dikarya</taxon>
        <taxon>Ascomycota</taxon>
        <taxon>Pezizomycotina</taxon>
        <taxon>Lecanoromycetes</taxon>
        <taxon>OSLEUM clade</taxon>
        <taxon>Lecanoromycetidae</taxon>
        <taxon>Lecanorales</taxon>
        <taxon>Lecanorineae</taxon>
        <taxon>Ramalinaceae</taxon>
        <taxon>Ramalina</taxon>
    </lineage>
</organism>
<dbReference type="GO" id="GO:0034476">
    <property type="term" value="P:U5 snRNA 3'-end processing"/>
    <property type="evidence" value="ECO:0007669"/>
    <property type="project" value="TreeGrafter"/>
</dbReference>
<evidence type="ECO:0000256" key="8">
    <source>
        <dbReference type="ARBA" id="ARBA00023242"/>
    </source>
</evidence>
<dbReference type="GO" id="GO:0071038">
    <property type="term" value="P:TRAMP-dependent tRNA surveillance pathway"/>
    <property type="evidence" value="ECO:0007669"/>
    <property type="project" value="TreeGrafter"/>
</dbReference>
<reference evidence="10" key="1">
    <citation type="journal article" date="2023" name="Genome Biol. Evol.">
        <title>First Whole Genome Sequence and Flow Cytometry Genome Size Data for the Lichen-Forming Fungus Ramalina farinacea (Ascomycota).</title>
        <authorList>
            <person name="Llewellyn T."/>
            <person name="Mian S."/>
            <person name="Hill R."/>
            <person name="Leitch I.J."/>
            <person name="Gaya E."/>
        </authorList>
    </citation>
    <scope>NUCLEOTIDE SEQUENCE</scope>
    <source>
        <strain evidence="10">LIQ254RAFAR</strain>
    </source>
</reference>
<dbReference type="EMBL" id="JAPUFD010000020">
    <property type="protein sequence ID" value="MDI1492667.1"/>
    <property type="molecule type" value="Genomic_DNA"/>
</dbReference>
<evidence type="ECO:0000256" key="5">
    <source>
        <dbReference type="ARBA" id="ARBA00022552"/>
    </source>
</evidence>
<name>A0AA43QUT3_9LECA</name>
<keyword evidence="4" id="KW-0963">Cytoplasm</keyword>
<proteinExistence type="inferred from homology"/>
<gene>
    <name evidence="10" type="ORF">OHK93_004449</name>
</gene>
<dbReference type="SUPFAM" id="SSF54211">
    <property type="entry name" value="Ribosomal protein S5 domain 2-like"/>
    <property type="match status" value="1"/>
</dbReference>
<dbReference type="InterPro" id="IPR020568">
    <property type="entry name" value="Ribosomal_Su5_D2-typ_SF"/>
</dbReference>
<evidence type="ECO:0000256" key="1">
    <source>
        <dbReference type="ARBA" id="ARBA00004496"/>
    </source>
</evidence>
<evidence type="ECO:0000256" key="6">
    <source>
        <dbReference type="ARBA" id="ARBA00022835"/>
    </source>
</evidence>
<dbReference type="SUPFAM" id="SSF55666">
    <property type="entry name" value="Ribonuclease PH domain 2-like"/>
    <property type="match status" value="1"/>
</dbReference>
<dbReference type="Proteomes" id="UP001161017">
    <property type="component" value="Unassembled WGS sequence"/>
</dbReference>
<dbReference type="GO" id="GO:0035925">
    <property type="term" value="F:mRNA 3'-UTR AU-rich region binding"/>
    <property type="evidence" value="ECO:0007669"/>
    <property type="project" value="TreeGrafter"/>
</dbReference>
<dbReference type="GO" id="GO:0000177">
    <property type="term" value="C:cytoplasmic exosome (RNase complex)"/>
    <property type="evidence" value="ECO:0007669"/>
    <property type="project" value="TreeGrafter"/>
</dbReference>
<dbReference type="GO" id="GO:0034473">
    <property type="term" value="P:U1 snRNA 3'-end processing"/>
    <property type="evidence" value="ECO:0007669"/>
    <property type="project" value="TreeGrafter"/>
</dbReference>
<keyword evidence="5" id="KW-0698">rRNA processing</keyword>
<keyword evidence="7" id="KW-0694">RNA-binding</keyword>
<accession>A0AA43QUT3</accession>
<comment type="similarity">
    <text evidence="3">Belongs to the RNase PH family.</text>
</comment>
<dbReference type="Gene3D" id="3.30.230.70">
    <property type="entry name" value="GHMP Kinase, N-terminal domain"/>
    <property type="match status" value="1"/>
</dbReference>
<feature type="region of interest" description="Disordered" evidence="9">
    <location>
        <begin position="60"/>
        <end position="114"/>
    </location>
</feature>
<evidence type="ECO:0000256" key="3">
    <source>
        <dbReference type="ARBA" id="ARBA00006678"/>
    </source>
</evidence>
<dbReference type="InterPro" id="IPR036345">
    <property type="entry name" value="ExoRNase_PH_dom2_sf"/>
</dbReference>
<evidence type="ECO:0000256" key="4">
    <source>
        <dbReference type="ARBA" id="ARBA00022490"/>
    </source>
</evidence>
<dbReference type="GO" id="GO:0000467">
    <property type="term" value="P:exonucleolytic trimming to generate mature 3'-end of 5.8S rRNA from tricistronic rRNA transcript (SSU-rRNA, 5.8S rRNA, LSU-rRNA)"/>
    <property type="evidence" value="ECO:0007669"/>
    <property type="project" value="TreeGrafter"/>
</dbReference>
<evidence type="ECO:0000256" key="2">
    <source>
        <dbReference type="ARBA" id="ARBA00004604"/>
    </source>
</evidence>
<evidence type="ECO:0008006" key="12">
    <source>
        <dbReference type="Google" id="ProtNLM"/>
    </source>
</evidence>
<dbReference type="InterPro" id="IPR027408">
    <property type="entry name" value="PNPase/RNase_PH_dom_sf"/>
</dbReference>
<dbReference type="GO" id="GO:0000176">
    <property type="term" value="C:nuclear exosome (RNase complex)"/>
    <property type="evidence" value="ECO:0007669"/>
    <property type="project" value="TreeGrafter"/>
</dbReference>
<keyword evidence="6" id="KW-0271">Exosome</keyword>
<dbReference type="GO" id="GO:0071028">
    <property type="term" value="P:nuclear mRNA surveillance"/>
    <property type="evidence" value="ECO:0007669"/>
    <property type="project" value="TreeGrafter"/>
</dbReference>
<evidence type="ECO:0000256" key="9">
    <source>
        <dbReference type="SAM" id="MobiDB-lite"/>
    </source>
</evidence>
<evidence type="ECO:0000313" key="11">
    <source>
        <dbReference type="Proteomes" id="UP001161017"/>
    </source>
</evidence>
<dbReference type="InterPro" id="IPR050590">
    <property type="entry name" value="Exosome_comp_Rrp42_subfam"/>
</dbReference>